<dbReference type="InterPro" id="IPR002864">
    <property type="entry name" value="Acyl-ACP_thioesterase_NHD"/>
</dbReference>
<keyword evidence="11" id="KW-1185">Reference proteome</keyword>
<evidence type="ECO:0000259" key="9">
    <source>
        <dbReference type="Pfam" id="PF20791"/>
    </source>
</evidence>
<evidence type="ECO:0000313" key="11">
    <source>
        <dbReference type="Proteomes" id="UP000010296"/>
    </source>
</evidence>
<dbReference type="Proteomes" id="UP000010296">
    <property type="component" value="Unassembled WGS sequence"/>
</dbReference>
<dbReference type="GO" id="GO:0000036">
    <property type="term" value="F:acyl carrier activity"/>
    <property type="evidence" value="ECO:0007669"/>
    <property type="project" value="TreeGrafter"/>
</dbReference>
<keyword evidence="6" id="KW-0443">Lipid metabolism</keyword>
<dbReference type="InterPro" id="IPR045023">
    <property type="entry name" value="FATA/B"/>
</dbReference>
<dbReference type="Gene3D" id="3.10.129.10">
    <property type="entry name" value="Hotdog Thioesterase"/>
    <property type="match status" value="1"/>
</dbReference>
<evidence type="ECO:0000256" key="4">
    <source>
        <dbReference type="ARBA" id="ARBA00022832"/>
    </source>
</evidence>
<dbReference type="OrthoDB" id="9801517at2"/>
<dbReference type="SUPFAM" id="SSF54637">
    <property type="entry name" value="Thioesterase/thiol ester dehydrase-isomerase"/>
    <property type="match status" value="2"/>
</dbReference>
<dbReference type="GO" id="GO:0016297">
    <property type="term" value="F:fatty acyl-[ACP] hydrolase activity"/>
    <property type="evidence" value="ECO:0007669"/>
    <property type="project" value="UniProtKB-EC"/>
</dbReference>
<name>E6LHJ1_ENTI1</name>
<dbReference type="CDD" id="cd00586">
    <property type="entry name" value="4HBT"/>
    <property type="match status" value="1"/>
</dbReference>
<evidence type="ECO:0000256" key="7">
    <source>
        <dbReference type="ARBA" id="ARBA00023160"/>
    </source>
</evidence>
<dbReference type="Pfam" id="PF20791">
    <property type="entry name" value="Acyl-ACP_TE_C"/>
    <property type="match status" value="1"/>
</dbReference>
<comment type="caution">
    <text evidence="10">The sequence shown here is derived from an EMBL/GenBank/DDBJ whole genome shotgun (WGS) entry which is preliminary data.</text>
</comment>
<dbReference type="AlphaFoldDB" id="E6LHJ1"/>
<comment type="similarity">
    <text evidence="1">Belongs to the acyl-ACP thioesterase family.</text>
</comment>
<dbReference type="PANTHER" id="PTHR31727:SF6">
    <property type="entry name" value="OLEOYL-ACYL CARRIER PROTEIN THIOESTERASE 1, CHLOROPLASTIC"/>
    <property type="match status" value="1"/>
</dbReference>
<keyword evidence="7" id="KW-0275">Fatty acid biosynthesis</keyword>
<dbReference type="InterPro" id="IPR049427">
    <property type="entry name" value="Acyl-ACP_TE_C"/>
</dbReference>
<keyword evidence="2" id="KW-0444">Lipid biosynthesis</keyword>
<evidence type="ECO:0000256" key="5">
    <source>
        <dbReference type="ARBA" id="ARBA00022946"/>
    </source>
</evidence>
<feature type="domain" description="Acyl-ACP thioesterase N-terminal hotdog" evidence="8">
    <location>
        <begin position="3"/>
        <end position="131"/>
    </location>
</feature>
<gene>
    <name evidence="10" type="primary">fat</name>
    <name evidence="10" type="ORF">HMPREF9088_1831</name>
</gene>
<evidence type="ECO:0000259" key="8">
    <source>
        <dbReference type="Pfam" id="PF01643"/>
    </source>
</evidence>
<evidence type="ECO:0000256" key="1">
    <source>
        <dbReference type="ARBA" id="ARBA00006500"/>
    </source>
</evidence>
<sequence>MAKEFSRQHEVVYYECDMNGNMTLPTVISLAIQVSETQSNELNRGSEYIHQHGVTWILTNYHLEITRLPKVDEQIIVTTKAEEYNKYFCYRSFWIRTLSGEELVHIQAVFGLMNIETRKLSRVIDEIIAPFESQKITKIKRFGKLEKIVIGESLPYRVRFFDIDSNLHVNNAVYFHWILDVLGRDFLTSYVPKTITIRYDKEVEYGNEITSVVEKINQDQVMCTRHAIMLHEETCCEALIEWKELSK</sequence>
<protein>
    <submittedName>
        <fullName evidence="10">Acyl-ACP thioesterase</fullName>
        <ecNumber evidence="10">3.1.2.14</ecNumber>
    </submittedName>
</protein>
<evidence type="ECO:0000256" key="3">
    <source>
        <dbReference type="ARBA" id="ARBA00022801"/>
    </source>
</evidence>
<proteinExistence type="inferred from homology"/>
<dbReference type="InterPro" id="IPR029069">
    <property type="entry name" value="HotDog_dom_sf"/>
</dbReference>
<reference evidence="10 11" key="1">
    <citation type="submission" date="2010-12" db="EMBL/GenBank/DDBJ databases">
        <authorList>
            <person name="Muzny D."/>
            <person name="Qin X."/>
            <person name="Deng J."/>
            <person name="Jiang H."/>
            <person name="Liu Y."/>
            <person name="Qu J."/>
            <person name="Song X.-Z."/>
            <person name="Zhang L."/>
            <person name="Thornton R."/>
            <person name="Coyle M."/>
            <person name="Francisco L."/>
            <person name="Jackson L."/>
            <person name="Javaid M."/>
            <person name="Korchina V."/>
            <person name="Kovar C."/>
            <person name="Mata R."/>
            <person name="Mathew T."/>
            <person name="Ngo R."/>
            <person name="Nguyen L."/>
            <person name="Nguyen N."/>
            <person name="Okwuonu G."/>
            <person name="Ongeri F."/>
            <person name="Pham C."/>
            <person name="Simmons D."/>
            <person name="Wilczek-Boney K."/>
            <person name="Hale W."/>
            <person name="Jakkamsetti A."/>
            <person name="Pham P."/>
            <person name="Ruth R."/>
            <person name="San Lucas F."/>
            <person name="Warren J."/>
            <person name="Zhang J."/>
            <person name="Zhao Z."/>
            <person name="Zhou C."/>
            <person name="Zhu D."/>
            <person name="Lee S."/>
            <person name="Bess C."/>
            <person name="Blankenburg K."/>
            <person name="Forbes L."/>
            <person name="Fu Q."/>
            <person name="Gubbala S."/>
            <person name="Hirani K."/>
            <person name="Jayaseelan J.C."/>
            <person name="Lara F."/>
            <person name="Munidasa M."/>
            <person name="Palculict T."/>
            <person name="Patil S."/>
            <person name="Pu L.-L."/>
            <person name="Saada N."/>
            <person name="Tang L."/>
            <person name="Weissenberger G."/>
            <person name="Zhu Y."/>
            <person name="Hemphill L."/>
            <person name="Shang Y."/>
            <person name="Youmans B."/>
            <person name="Ayvaz T."/>
            <person name="Ross M."/>
            <person name="Santibanez J."/>
            <person name="Aqrawi P."/>
            <person name="Gross S."/>
            <person name="Joshi V."/>
            <person name="Fowler G."/>
            <person name="Nazareth L."/>
            <person name="Reid J."/>
            <person name="Worley K."/>
            <person name="Petrosino J."/>
            <person name="Highlander S."/>
            <person name="Gibbs R."/>
        </authorList>
    </citation>
    <scope>NUCLEOTIDE SEQUENCE [LARGE SCALE GENOMIC DNA]</scope>
    <source>
        <strain evidence="11">DSM 15952 / CCUG 50447 / LMG 22039 / TP 1.5</strain>
    </source>
</reference>
<dbReference type="RefSeq" id="WP_007208844.1">
    <property type="nucleotide sequence ID" value="NZ_GL622241.1"/>
</dbReference>
<dbReference type="PANTHER" id="PTHR31727">
    <property type="entry name" value="OLEOYL-ACYL CARRIER PROTEIN THIOESTERASE 1, CHLOROPLASTIC"/>
    <property type="match status" value="1"/>
</dbReference>
<keyword evidence="5" id="KW-0809">Transit peptide</keyword>
<accession>E6LHJ1</accession>
<dbReference type="HOGENOM" id="CLU_045466_2_0_9"/>
<dbReference type="Pfam" id="PF01643">
    <property type="entry name" value="Acyl-ACP_TE"/>
    <property type="match status" value="1"/>
</dbReference>
<dbReference type="eggNOG" id="COG3884">
    <property type="taxonomic scope" value="Bacteria"/>
</dbReference>
<dbReference type="PATRIC" id="fig|888064.11.peg.1356"/>
<evidence type="ECO:0000313" key="10">
    <source>
        <dbReference type="EMBL" id="EFU73343.1"/>
    </source>
</evidence>
<evidence type="ECO:0000256" key="6">
    <source>
        <dbReference type="ARBA" id="ARBA00023098"/>
    </source>
</evidence>
<keyword evidence="4" id="KW-0276">Fatty acid metabolism</keyword>
<dbReference type="EMBL" id="AEPV01000070">
    <property type="protein sequence ID" value="EFU73343.1"/>
    <property type="molecule type" value="Genomic_DNA"/>
</dbReference>
<organism evidence="10 11">
    <name type="scientific">Enterococcus italicus (strain DSM 15952 / CCUG 50447 / LMG 22039 / TP 1.5)</name>
    <dbReference type="NCBI Taxonomy" id="888064"/>
    <lineage>
        <taxon>Bacteria</taxon>
        <taxon>Bacillati</taxon>
        <taxon>Bacillota</taxon>
        <taxon>Bacilli</taxon>
        <taxon>Lactobacillales</taxon>
        <taxon>Enterococcaceae</taxon>
        <taxon>Enterococcus</taxon>
    </lineage>
</organism>
<dbReference type="STRING" id="888064.HMPREF9088_1831"/>
<keyword evidence="3 10" id="KW-0378">Hydrolase</keyword>
<dbReference type="EC" id="3.1.2.14" evidence="10"/>
<feature type="domain" description="Acyl-ACP thioesterase-like C-terminal" evidence="9">
    <location>
        <begin position="152"/>
        <end position="244"/>
    </location>
</feature>
<evidence type="ECO:0000256" key="2">
    <source>
        <dbReference type="ARBA" id="ARBA00022516"/>
    </source>
</evidence>